<dbReference type="InterPro" id="IPR027417">
    <property type="entry name" value="P-loop_NTPase"/>
</dbReference>
<dbReference type="InterPro" id="IPR018541">
    <property type="entry name" value="Ftsk_gamma"/>
</dbReference>
<feature type="compositionally biased region" description="Polar residues" evidence="14">
    <location>
        <begin position="1"/>
        <end position="13"/>
    </location>
</feature>
<keyword evidence="5 15" id="KW-0812">Transmembrane</keyword>
<sequence length="847" mass="94555">MSLRGNQFKSNSFKQETGQAKTGQKQTTSKAPRAKADILPSFDLQNGRLVKIVGLFFLIISIYFLVAFTSYLFTWQEDQSYVIDANGGWSNLFKTVDELKNNGVDAPAIQNWLGKIGALLSHQFIYEWFGIASFLFVFVFFVIGYRLLFKVKIFAIEKVLGYSFFFLLFISLAFGFGHSFFTDTPHFLEGEFGYWSNKLLVAQIGQAGVGGLIVFLGLTILIIAYNIDFKIPKRNKEDDFLPVVPTDIELENEDKSEPVEFSINDRFKNEPKKDQNIVLTPNRFEKIEEDEEDVIAAPLGTNVMLTPTAAVAATPLEVLPEPSFSIEKSEDEVKADGLVEQFGNYDEKLDLSGYQHPHLDLLENYGTNKISVNAEELEANKNKIVETLNHYNIEIDKIKATIGPTVTLYEIIPAPGVRISKIKNLEDDIALSLAALGIRIIAPMPGKGTIGIEVPNQHPEMVSMRSILNTEKWATNTMDLPIALGKTISNEVFIADLAKMPHLLVAGATGQGKSVGINAILVSLLFKKHPAQLKFVLVDPKKVELTLFNRIERHFLAKLPGEADAIITDTKKVVNTLNSLCIEMDQRYDLLKDAQVRNLKEYNDKFIKRKLNPNNGHRFLPFIVLVVDEFADLMMTAGKEVEAPIARLAQLARAIGIHLVLATQRPSVNIITGTIKANFPARLAFRVLSKIDSRTILDSGGADQLIGRGDMLLSTGSDLIRLQCAFVDTPEVDRISEFIGNQRGYPDAYQLPEYIDENAESTRGDFDPDDRDPLFEDAAQLIVTHQQGSTSLIQRKMKLGYNRAGRIIDQLEAAGVVGPFEGSKAREVLLPDQYALEQFLNNLNNKQ</sequence>
<dbReference type="EMBL" id="JABMKV010000001">
    <property type="protein sequence ID" value="NQX30418.1"/>
    <property type="molecule type" value="Genomic_DNA"/>
</dbReference>
<accession>A0ABX2D8M5</accession>
<evidence type="ECO:0000256" key="13">
    <source>
        <dbReference type="PROSITE-ProRule" id="PRU00289"/>
    </source>
</evidence>
<dbReference type="PROSITE" id="PS50901">
    <property type="entry name" value="FTSK"/>
    <property type="match status" value="1"/>
</dbReference>
<dbReference type="Pfam" id="PF01580">
    <property type="entry name" value="FtsK_SpoIIIE"/>
    <property type="match status" value="1"/>
</dbReference>
<keyword evidence="8 13" id="KW-0067">ATP-binding</keyword>
<dbReference type="SUPFAM" id="SSF52540">
    <property type="entry name" value="P-loop containing nucleoside triphosphate hydrolases"/>
    <property type="match status" value="1"/>
</dbReference>
<keyword evidence="12" id="KW-0131">Cell cycle</keyword>
<keyword evidence="3" id="KW-1003">Cell membrane</keyword>
<dbReference type="Gene3D" id="3.30.980.40">
    <property type="match status" value="1"/>
</dbReference>
<reference evidence="17 18" key="1">
    <citation type="submission" date="2020-05" db="EMBL/GenBank/DDBJ databases">
        <title>Description of Pedobacter foliorum sp. nov.</title>
        <authorList>
            <person name="Qi S."/>
            <person name="Carlier A."/>
            <person name="Cnockaert M."/>
            <person name="Vandamme P."/>
        </authorList>
    </citation>
    <scope>NUCLEOTIDE SEQUENCE [LARGE SCALE GENOMIC DNA]</scope>
    <source>
        <strain evidence="17 18">LMG 31300</strain>
    </source>
</reference>
<evidence type="ECO:0000259" key="16">
    <source>
        <dbReference type="PROSITE" id="PS50901"/>
    </source>
</evidence>
<evidence type="ECO:0000256" key="5">
    <source>
        <dbReference type="ARBA" id="ARBA00022692"/>
    </source>
</evidence>
<comment type="caution">
    <text evidence="17">The sequence shown here is derived from an EMBL/GenBank/DDBJ whole genome shotgun (WGS) entry which is preliminary data.</text>
</comment>
<gene>
    <name evidence="17" type="ORF">HQN85_01670</name>
</gene>
<dbReference type="Proteomes" id="UP000762110">
    <property type="component" value="Unassembled WGS sequence"/>
</dbReference>
<feature type="transmembrane region" description="Helical" evidence="15">
    <location>
        <begin position="160"/>
        <end position="181"/>
    </location>
</feature>
<keyword evidence="6 13" id="KW-0547">Nucleotide-binding</keyword>
<dbReference type="Pfam" id="PF09397">
    <property type="entry name" value="FtsK_gamma"/>
    <property type="match status" value="1"/>
</dbReference>
<keyword evidence="18" id="KW-1185">Reference proteome</keyword>
<evidence type="ECO:0000256" key="14">
    <source>
        <dbReference type="SAM" id="MobiDB-lite"/>
    </source>
</evidence>
<keyword evidence="11 15" id="KW-0472">Membrane</keyword>
<feature type="domain" description="FtsK" evidence="16">
    <location>
        <begin position="489"/>
        <end position="694"/>
    </location>
</feature>
<feature type="transmembrane region" description="Helical" evidence="15">
    <location>
        <begin position="52"/>
        <end position="73"/>
    </location>
</feature>
<dbReference type="InterPro" id="IPR002543">
    <property type="entry name" value="FtsK_dom"/>
</dbReference>
<dbReference type="Pfam" id="PF13491">
    <property type="entry name" value="FtsK_4TM"/>
    <property type="match status" value="1"/>
</dbReference>
<feature type="binding site" evidence="13">
    <location>
        <begin position="507"/>
        <end position="514"/>
    </location>
    <ligand>
        <name>ATP</name>
        <dbReference type="ChEBI" id="CHEBI:30616"/>
    </ligand>
</feature>
<comment type="similarity">
    <text evidence="2">Belongs to the FtsK/SpoIIIE/SftA family.</text>
</comment>
<evidence type="ECO:0000256" key="3">
    <source>
        <dbReference type="ARBA" id="ARBA00022475"/>
    </source>
</evidence>
<dbReference type="PANTHER" id="PTHR22683">
    <property type="entry name" value="SPORULATION PROTEIN RELATED"/>
    <property type="match status" value="1"/>
</dbReference>
<evidence type="ECO:0000256" key="15">
    <source>
        <dbReference type="SAM" id="Phobius"/>
    </source>
</evidence>
<evidence type="ECO:0000256" key="8">
    <source>
        <dbReference type="ARBA" id="ARBA00022840"/>
    </source>
</evidence>
<dbReference type="Gene3D" id="1.10.10.10">
    <property type="entry name" value="Winged helix-like DNA-binding domain superfamily/Winged helix DNA-binding domain"/>
    <property type="match status" value="1"/>
</dbReference>
<evidence type="ECO:0000256" key="1">
    <source>
        <dbReference type="ARBA" id="ARBA00004651"/>
    </source>
</evidence>
<dbReference type="Pfam" id="PF17854">
    <property type="entry name" value="FtsK_alpha"/>
    <property type="match status" value="1"/>
</dbReference>
<feature type="transmembrane region" description="Helical" evidence="15">
    <location>
        <begin position="201"/>
        <end position="227"/>
    </location>
</feature>
<dbReference type="InterPro" id="IPR050206">
    <property type="entry name" value="FtsK/SpoIIIE/SftA"/>
</dbReference>
<evidence type="ECO:0000313" key="18">
    <source>
        <dbReference type="Proteomes" id="UP000762110"/>
    </source>
</evidence>
<dbReference type="SMART" id="SM00843">
    <property type="entry name" value="Ftsk_gamma"/>
    <property type="match status" value="1"/>
</dbReference>
<feature type="transmembrane region" description="Helical" evidence="15">
    <location>
        <begin position="128"/>
        <end position="148"/>
    </location>
</feature>
<comment type="subcellular location">
    <subcellularLocation>
        <location evidence="1">Cell membrane</location>
        <topology evidence="1">Multi-pass membrane protein</topology>
    </subcellularLocation>
</comment>
<dbReference type="InterPro" id="IPR025199">
    <property type="entry name" value="FtsK_4TM"/>
</dbReference>
<proteinExistence type="inferred from homology"/>
<evidence type="ECO:0000256" key="4">
    <source>
        <dbReference type="ARBA" id="ARBA00022618"/>
    </source>
</evidence>
<evidence type="ECO:0000256" key="12">
    <source>
        <dbReference type="ARBA" id="ARBA00023306"/>
    </source>
</evidence>
<evidence type="ECO:0000313" key="17">
    <source>
        <dbReference type="EMBL" id="NQX30418.1"/>
    </source>
</evidence>
<name>A0ABX2D8M5_9SPHI</name>
<dbReference type="InterPro" id="IPR036388">
    <property type="entry name" value="WH-like_DNA-bd_sf"/>
</dbReference>
<evidence type="ECO:0000256" key="2">
    <source>
        <dbReference type="ARBA" id="ARBA00006474"/>
    </source>
</evidence>
<dbReference type="RefSeq" id="WP_173268613.1">
    <property type="nucleotide sequence ID" value="NZ_JABMKV010000001.1"/>
</dbReference>
<protein>
    <submittedName>
        <fullName evidence="17">DNA translocase FtsK</fullName>
    </submittedName>
</protein>
<dbReference type="InterPro" id="IPR041027">
    <property type="entry name" value="FtsK_alpha"/>
</dbReference>
<keyword evidence="10" id="KW-0238">DNA-binding</keyword>
<evidence type="ECO:0000256" key="6">
    <source>
        <dbReference type="ARBA" id="ARBA00022741"/>
    </source>
</evidence>
<dbReference type="InterPro" id="IPR036390">
    <property type="entry name" value="WH_DNA-bd_sf"/>
</dbReference>
<feature type="region of interest" description="Disordered" evidence="14">
    <location>
        <begin position="1"/>
        <end position="32"/>
    </location>
</feature>
<evidence type="ECO:0000256" key="11">
    <source>
        <dbReference type="ARBA" id="ARBA00023136"/>
    </source>
</evidence>
<dbReference type="Gene3D" id="3.40.50.300">
    <property type="entry name" value="P-loop containing nucleotide triphosphate hydrolases"/>
    <property type="match status" value="1"/>
</dbReference>
<feature type="compositionally biased region" description="Low complexity" evidence="14">
    <location>
        <begin position="14"/>
        <end position="31"/>
    </location>
</feature>
<keyword evidence="4" id="KW-0132">Cell division</keyword>
<evidence type="ECO:0000256" key="9">
    <source>
        <dbReference type="ARBA" id="ARBA00022989"/>
    </source>
</evidence>
<dbReference type="CDD" id="cd01127">
    <property type="entry name" value="TrwB_TraG_TraD_VirD4"/>
    <property type="match status" value="1"/>
</dbReference>
<keyword evidence="9 15" id="KW-1133">Transmembrane helix</keyword>
<evidence type="ECO:0000256" key="7">
    <source>
        <dbReference type="ARBA" id="ARBA00022829"/>
    </source>
</evidence>
<keyword evidence="7" id="KW-0159">Chromosome partition</keyword>
<organism evidence="17 18">
    <name type="scientific">Pedobacter boryungensis</name>
    <dbReference type="NCBI Taxonomy" id="869962"/>
    <lineage>
        <taxon>Bacteria</taxon>
        <taxon>Pseudomonadati</taxon>
        <taxon>Bacteroidota</taxon>
        <taxon>Sphingobacteriia</taxon>
        <taxon>Sphingobacteriales</taxon>
        <taxon>Sphingobacteriaceae</taxon>
        <taxon>Pedobacter</taxon>
    </lineage>
</organism>
<evidence type="ECO:0000256" key="10">
    <source>
        <dbReference type="ARBA" id="ARBA00023125"/>
    </source>
</evidence>
<dbReference type="SUPFAM" id="SSF46785">
    <property type="entry name" value="Winged helix' DNA-binding domain"/>
    <property type="match status" value="1"/>
</dbReference>
<dbReference type="PANTHER" id="PTHR22683:SF41">
    <property type="entry name" value="DNA TRANSLOCASE FTSK"/>
    <property type="match status" value="1"/>
</dbReference>